<proteinExistence type="predicted"/>
<evidence type="ECO:0000256" key="2">
    <source>
        <dbReference type="ARBA" id="ARBA00023180"/>
    </source>
</evidence>
<dbReference type="EMBL" id="FOMJ01000010">
    <property type="protein sequence ID" value="SFD86755.1"/>
    <property type="molecule type" value="Genomic_DNA"/>
</dbReference>
<dbReference type="STRING" id="1123397.SAMN05660831_02501"/>
<evidence type="ECO:0000313" key="4">
    <source>
        <dbReference type="EMBL" id="SFD86755.1"/>
    </source>
</evidence>
<evidence type="ECO:0000259" key="3">
    <source>
        <dbReference type="Pfam" id="PF00685"/>
    </source>
</evidence>
<dbReference type="PANTHER" id="PTHR10605">
    <property type="entry name" value="HEPARAN SULFATE SULFOTRANSFERASE"/>
    <property type="match status" value="1"/>
</dbReference>
<reference evidence="4 5" key="1">
    <citation type="submission" date="2016-10" db="EMBL/GenBank/DDBJ databases">
        <authorList>
            <person name="de Groot N.N."/>
        </authorList>
    </citation>
    <scope>NUCLEOTIDE SEQUENCE [LARGE SCALE GENOMIC DNA]</scope>
    <source>
        <strain evidence="4 5">HL3</strain>
    </source>
</reference>
<sequence length="289" mass="32928">MGSTPVDPTFLVIGGQKCGTTWLAEMVSQHPQVGTGERKELHFFNIPQHRAEGLEGYRRQFRRPPGIRALGEFTPDYLYASETGENGERIPAAETVHRWFPGIRLVVCLRDPVERALSALHHHQQRGRLPAGADPFTAPPELGILDKGRYADHLAPWLERFPREQLLVLFHEREMADEHKAETMRQVFTHLGVAPDFTPAHLYHRYNARRDDPTTWLSRLPLIGDHPGLWRPLVRPLARLRRESPGVTATTRQDLAEYYREPNRALARQLGVELPWPARAGEVAVQPAQ</sequence>
<dbReference type="Gene3D" id="3.40.50.300">
    <property type="entry name" value="P-loop containing nucleotide triphosphate hydrolases"/>
    <property type="match status" value="1"/>
</dbReference>
<organism evidence="4 5">
    <name type="scientific">Thiohalospira halophila DSM 15071</name>
    <dbReference type="NCBI Taxonomy" id="1123397"/>
    <lineage>
        <taxon>Bacteria</taxon>
        <taxon>Pseudomonadati</taxon>
        <taxon>Pseudomonadota</taxon>
        <taxon>Gammaproteobacteria</taxon>
        <taxon>Thiohalospirales</taxon>
        <taxon>Thiohalospiraceae</taxon>
        <taxon>Thiohalospira</taxon>
    </lineage>
</organism>
<keyword evidence="2" id="KW-0325">Glycoprotein</keyword>
<keyword evidence="1 4" id="KW-0808">Transferase</keyword>
<dbReference type="InterPro" id="IPR027417">
    <property type="entry name" value="P-loop_NTPase"/>
</dbReference>
<dbReference type="OrthoDB" id="9075305at2"/>
<dbReference type="SUPFAM" id="SSF52540">
    <property type="entry name" value="P-loop containing nucleoside triphosphate hydrolases"/>
    <property type="match status" value="1"/>
</dbReference>
<gene>
    <name evidence="4" type="ORF">SAMN05660831_02501</name>
</gene>
<dbReference type="Proteomes" id="UP000198611">
    <property type="component" value="Unassembled WGS sequence"/>
</dbReference>
<name>A0A1I1VV94_9GAMM</name>
<keyword evidence="5" id="KW-1185">Reference proteome</keyword>
<dbReference type="AlphaFoldDB" id="A0A1I1VV94"/>
<protein>
    <submittedName>
        <fullName evidence="4">Sulfotransferase domain-containing protein</fullName>
    </submittedName>
</protein>
<dbReference type="InterPro" id="IPR037359">
    <property type="entry name" value="NST/OST"/>
</dbReference>
<accession>A0A1I1VV94</accession>
<dbReference type="PANTHER" id="PTHR10605:SF56">
    <property type="entry name" value="BIFUNCTIONAL HEPARAN SULFATE N-DEACETYLASE_N-SULFOTRANSFERASE"/>
    <property type="match status" value="1"/>
</dbReference>
<feature type="domain" description="Sulfotransferase" evidence="3">
    <location>
        <begin position="8"/>
        <end position="194"/>
    </location>
</feature>
<evidence type="ECO:0000256" key="1">
    <source>
        <dbReference type="ARBA" id="ARBA00022679"/>
    </source>
</evidence>
<dbReference type="InterPro" id="IPR000863">
    <property type="entry name" value="Sulfotransferase_dom"/>
</dbReference>
<dbReference type="Pfam" id="PF00685">
    <property type="entry name" value="Sulfotransfer_1"/>
    <property type="match status" value="1"/>
</dbReference>
<dbReference type="RefSeq" id="WP_093429110.1">
    <property type="nucleotide sequence ID" value="NZ_FOMJ01000010.1"/>
</dbReference>
<dbReference type="GO" id="GO:0008146">
    <property type="term" value="F:sulfotransferase activity"/>
    <property type="evidence" value="ECO:0007669"/>
    <property type="project" value="InterPro"/>
</dbReference>
<evidence type="ECO:0000313" key="5">
    <source>
        <dbReference type="Proteomes" id="UP000198611"/>
    </source>
</evidence>